<sequence length="229" mass="24245">MQLQAGSNLAASLQKVCSMTSVVAFVSQKGGVGKSTLARALAREAAAGGLKVKVADLDTQQGTSVDWQRIRLHAGHEPAISVESFKTAAQALAIAGDFDLLIIDGPARTSTATLEIARASNLVVQPTGASVDDLRPAVREFHALVKAGIPTARLAFTLNRVGTDAEEVEARSYLSEAGYQVIDGVLVERPAYRQAQNVGHSITETRYPKLNTRADAVIQSLIDRVVLNG</sequence>
<protein>
    <submittedName>
        <fullName evidence="2">Partition ParA-like protein</fullName>
    </submittedName>
</protein>
<dbReference type="InterPro" id="IPR050678">
    <property type="entry name" value="DNA_Partitioning_ATPase"/>
</dbReference>
<dbReference type="EMBL" id="PP179325">
    <property type="protein sequence ID" value="XAI70569.1"/>
    <property type="molecule type" value="Genomic_DNA"/>
</dbReference>
<organism evidence="2">
    <name type="scientific">Pseudomonas phage Touem01</name>
    <dbReference type="NCBI Taxonomy" id="3138548"/>
    <lineage>
        <taxon>Viruses</taxon>
    </lineage>
</organism>
<proteinExistence type="predicted"/>
<evidence type="ECO:0000259" key="1">
    <source>
        <dbReference type="Pfam" id="PF01656"/>
    </source>
</evidence>
<dbReference type="PIRSF" id="PIRSF009320">
    <property type="entry name" value="Nuc_binding_HP_1000"/>
    <property type="match status" value="1"/>
</dbReference>
<dbReference type="Pfam" id="PF01656">
    <property type="entry name" value="CbiA"/>
    <property type="match status" value="1"/>
</dbReference>
<dbReference type="InterPro" id="IPR027417">
    <property type="entry name" value="P-loop_NTPase"/>
</dbReference>
<feature type="domain" description="CobQ/CobB/MinD/ParA nucleotide binding" evidence="1">
    <location>
        <begin position="23"/>
        <end position="200"/>
    </location>
</feature>
<gene>
    <name evidence="2" type="ORF">Touem01_00040</name>
</gene>
<dbReference type="SUPFAM" id="SSF52540">
    <property type="entry name" value="P-loop containing nucleoside triphosphate hydrolases"/>
    <property type="match status" value="1"/>
</dbReference>
<accession>A0AAU6W1W7</accession>
<reference evidence="2" key="1">
    <citation type="journal article" date="2024" name="J. Gen. Virol.">
        <title>Novel phages of Pseudomonas syringae unveil numerous potential auxiliary metabolic genes.</title>
        <authorList>
            <person name="Feltin C."/>
            <person name="Garneau J.R."/>
            <person name="Morris C.E."/>
            <person name="Berard A."/>
            <person name="Torres-Barcelo C."/>
        </authorList>
    </citation>
    <scope>NUCLEOTIDE SEQUENCE</scope>
</reference>
<dbReference type="Gene3D" id="3.40.50.300">
    <property type="entry name" value="P-loop containing nucleotide triphosphate hydrolases"/>
    <property type="match status" value="1"/>
</dbReference>
<evidence type="ECO:0000313" key="2">
    <source>
        <dbReference type="EMBL" id="XAI70569.1"/>
    </source>
</evidence>
<dbReference type="CDD" id="cd02042">
    <property type="entry name" value="ParAB_family"/>
    <property type="match status" value="1"/>
</dbReference>
<dbReference type="InterPro" id="IPR002586">
    <property type="entry name" value="CobQ/CobB/MinD/ParA_Nub-bd_dom"/>
</dbReference>
<dbReference type="PANTHER" id="PTHR13696:SF96">
    <property type="entry name" value="COBQ_COBB_MIND_PARA NUCLEOTIDE BINDING DOMAIN-CONTAINING PROTEIN"/>
    <property type="match status" value="1"/>
</dbReference>
<name>A0AAU6W1W7_9VIRU</name>
<dbReference type="PANTHER" id="PTHR13696">
    <property type="entry name" value="P-LOOP CONTAINING NUCLEOSIDE TRIPHOSPHATE HYDROLASE"/>
    <property type="match status" value="1"/>
</dbReference>